<protein>
    <recommendedName>
        <fullName evidence="4">GRIP domain-containing protein</fullName>
    </recommendedName>
</protein>
<feature type="compositionally biased region" description="Basic and acidic residues" evidence="3">
    <location>
        <begin position="72"/>
        <end position="85"/>
    </location>
</feature>
<sequence>MFAKLKKKIEEEEGVPEGDLKRSTSQAGRTTGRRESLRRAGESTSSLNSWGSTSSLTGASPASATPKQNDVSAKKEKLQAEITKKDETIRKLESKLDEYSLLLKEAVRDKEKSQLLSDKHQEEAARRVQEINEEFQVRRAKMADKLSLAIQKKENELHDKMVALESENADLQQKLKKAEMQTFMKREDNDELQGFQIQELAKVKHMFVNSQEELHKCKADLDHTREKLEEKTRQLSTAEIDLQSAQTSLSSITKERDDFLKEKTEQSNLIRKLGKEKAALEEAMNNISKESQETSAQVVVLQEKLDHQDDAYNLLKHNSEILRNQSKKGSADQESELGHLREKVVTLEQRLLDNDLSQDDHVKAIQSERDNLEQKLEETRKELTADKTESSEKITSLEKQIEHLNTKISDDTEEHRSSLSRAESAQSQLRSEISDLKSMLEAAQKETSSLQREAMVKEAQLKAQKEVNESELTMAHQQLTQVKRQFMESKKQLQDKVAALEAKVIAVETARDFDKSASEHKQARLDSVNEDFLEKEIEHEKQVSCLEEELDRLKKSISSADSKMNQLQTELEGANARATEAQTQSQDTESLISRQKEQLSILHATVKEKEQHIKKHESEHQSLQQTNESLSQRLEELERSHKVSHDEAQKLIFEKTETISVLQQSLSENGEELALITQKLQELEAKLTQVEAEAQARIEQTEMNGHMELQNQERLRQTVESLEQQLIDKNKTIKMQQQRLSDLKKTLQRELKVQTIAGYESPEEALRNNDTQLDKNKLSIPDNNFHGSNSSLTQSTVFTDQDGSLARSDLREINFQYLRHVVFTFMSSTDYEAKQLLKAVSTVLELTPKEEGMIRKTLDWKTSWFGPKPAMKKLVQVGSPGSGMR</sequence>
<name>A0A7M7GN97_STRPU</name>
<accession>A0A7M7GN97</accession>
<dbReference type="SMART" id="SM00755">
    <property type="entry name" value="Grip"/>
    <property type="match status" value="1"/>
</dbReference>
<dbReference type="Gene3D" id="1.10.220.60">
    <property type="entry name" value="GRIP domain"/>
    <property type="match status" value="1"/>
</dbReference>
<dbReference type="PANTHER" id="PTHR23157:SF24">
    <property type="entry name" value="GOLGIN SUBFAMILY A MEMBER 1"/>
    <property type="match status" value="1"/>
</dbReference>
<feature type="domain" description="GRIP" evidence="4">
    <location>
        <begin position="808"/>
        <end position="857"/>
    </location>
</feature>
<dbReference type="InParanoid" id="A0A7M7GN97"/>
<dbReference type="EnsemblMetazoa" id="XM_003723244">
    <property type="protein sequence ID" value="XP_003723292"/>
    <property type="gene ID" value="LOC100888300"/>
</dbReference>
<dbReference type="RefSeq" id="XP_003723292.2">
    <property type="nucleotide sequence ID" value="XM_003723244.3"/>
</dbReference>
<dbReference type="PANTHER" id="PTHR23157">
    <property type="entry name" value="GRIP AND COILED-COIL DOMAIN-CONTAINING PROTEIN 1"/>
    <property type="match status" value="1"/>
</dbReference>
<proteinExistence type="predicted"/>
<evidence type="ECO:0000313" key="5">
    <source>
        <dbReference type="EnsemblMetazoa" id="XP_003723292"/>
    </source>
</evidence>
<feature type="region of interest" description="Disordered" evidence="3">
    <location>
        <begin position="406"/>
        <end position="426"/>
    </location>
</feature>
<keyword evidence="1 2" id="KW-0175">Coiled coil</keyword>
<keyword evidence="6" id="KW-1185">Reference proteome</keyword>
<feature type="compositionally biased region" description="Basic and acidic residues" evidence="3">
    <location>
        <begin position="406"/>
        <end position="417"/>
    </location>
</feature>
<dbReference type="OrthoDB" id="5848685at2759"/>
<feature type="coiled-coil region" evidence="2">
    <location>
        <begin position="154"/>
        <end position="181"/>
    </location>
</feature>
<evidence type="ECO:0000313" key="6">
    <source>
        <dbReference type="Proteomes" id="UP000007110"/>
    </source>
</evidence>
<dbReference type="Pfam" id="PF01465">
    <property type="entry name" value="GRIP"/>
    <property type="match status" value="1"/>
</dbReference>
<feature type="compositionally biased region" description="Low complexity" evidence="3">
    <location>
        <begin position="43"/>
        <end position="58"/>
    </location>
</feature>
<evidence type="ECO:0000259" key="4">
    <source>
        <dbReference type="PROSITE" id="PS50913"/>
    </source>
</evidence>
<feature type="coiled-coil region" evidence="2">
    <location>
        <begin position="214"/>
        <end position="297"/>
    </location>
</feature>
<evidence type="ECO:0000256" key="2">
    <source>
        <dbReference type="SAM" id="Coils"/>
    </source>
</evidence>
<dbReference type="InterPro" id="IPR051952">
    <property type="entry name" value="Golgi-autophagy_related"/>
</dbReference>
<dbReference type="OMA" id="GNCIIMD"/>
<dbReference type="SUPFAM" id="SSF57997">
    <property type="entry name" value="Tropomyosin"/>
    <property type="match status" value="1"/>
</dbReference>
<feature type="region of interest" description="Disordered" evidence="3">
    <location>
        <begin position="1"/>
        <end position="85"/>
    </location>
</feature>
<organism evidence="5 6">
    <name type="scientific">Strongylocentrotus purpuratus</name>
    <name type="common">Purple sea urchin</name>
    <dbReference type="NCBI Taxonomy" id="7668"/>
    <lineage>
        <taxon>Eukaryota</taxon>
        <taxon>Metazoa</taxon>
        <taxon>Echinodermata</taxon>
        <taxon>Eleutherozoa</taxon>
        <taxon>Echinozoa</taxon>
        <taxon>Echinoidea</taxon>
        <taxon>Euechinoidea</taxon>
        <taxon>Echinacea</taxon>
        <taxon>Camarodonta</taxon>
        <taxon>Echinidea</taxon>
        <taxon>Strongylocentrotidae</taxon>
        <taxon>Strongylocentrotus</taxon>
    </lineage>
</organism>
<dbReference type="RefSeq" id="XP_011666978.2">
    <property type="nucleotide sequence ID" value="XM_011668676.2"/>
</dbReference>
<evidence type="ECO:0000256" key="3">
    <source>
        <dbReference type="SAM" id="MobiDB-lite"/>
    </source>
</evidence>
<reference evidence="6" key="1">
    <citation type="submission" date="2015-02" db="EMBL/GenBank/DDBJ databases">
        <title>Genome sequencing for Strongylocentrotus purpuratus.</title>
        <authorList>
            <person name="Murali S."/>
            <person name="Liu Y."/>
            <person name="Vee V."/>
            <person name="English A."/>
            <person name="Wang M."/>
            <person name="Skinner E."/>
            <person name="Han Y."/>
            <person name="Muzny D.M."/>
            <person name="Worley K.C."/>
            <person name="Gibbs R.A."/>
        </authorList>
    </citation>
    <scope>NUCLEOTIDE SEQUENCE</scope>
</reference>
<dbReference type="AlphaFoldDB" id="A0A7M7GN97"/>
<dbReference type="PROSITE" id="PS50913">
    <property type="entry name" value="GRIP"/>
    <property type="match status" value="1"/>
</dbReference>
<dbReference type="GO" id="GO:0005794">
    <property type="term" value="C:Golgi apparatus"/>
    <property type="evidence" value="ECO:0000318"/>
    <property type="project" value="GO_Central"/>
</dbReference>
<dbReference type="InterPro" id="IPR000237">
    <property type="entry name" value="GRIP_dom"/>
</dbReference>
<evidence type="ECO:0000256" key="1">
    <source>
        <dbReference type="ARBA" id="ARBA00023054"/>
    </source>
</evidence>
<dbReference type="Proteomes" id="UP000007110">
    <property type="component" value="Unassembled WGS sequence"/>
</dbReference>
<dbReference type="GeneID" id="100888300"/>
<feature type="compositionally biased region" description="Polar residues" evidence="3">
    <location>
        <begin position="60"/>
        <end position="71"/>
    </location>
</feature>
<dbReference type="EnsemblMetazoa" id="XM_011668676">
    <property type="protein sequence ID" value="XP_011666978"/>
    <property type="gene ID" value="LOC100888300"/>
</dbReference>
<feature type="compositionally biased region" description="Basic and acidic residues" evidence="3">
    <location>
        <begin position="32"/>
        <end position="41"/>
    </location>
</feature>
<reference evidence="5" key="2">
    <citation type="submission" date="2021-01" db="UniProtKB">
        <authorList>
            <consortium name="EnsemblMetazoa"/>
        </authorList>
    </citation>
    <scope>IDENTIFICATION</scope>
</reference>
<dbReference type="CTD" id="2800"/>